<keyword evidence="6" id="KW-0812">Transmembrane</keyword>
<feature type="domain" description="DUF11" evidence="8">
    <location>
        <begin position="770"/>
        <end position="855"/>
    </location>
</feature>
<evidence type="ECO:0000256" key="2">
    <source>
        <dbReference type="ARBA" id="ARBA00004496"/>
    </source>
</evidence>
<dbReference type="Proteomes" id="UP000004699">
    <property type="component" value="Unassembled WGS sequence"/>
</dbReference>
<evidence type="ECO:0000256" key="3">
    <source>
        <dbReference type="ARBA" id="ARBA00022490"/>
    </source>
</evidence>
<keyword evidence="5" id="KW-0966">Cell projection</keyword>
<dbReference type="NCBIfam" id="NF012200">
    <property type="entry name" value="choice_anch_D"/>
    <property type="match status" value="1"/>
</dbReference>
<reference evidence="11" key="1">
    <citation type="journal article" date="2013" name="BMC Microbiol.">
        <title>Taxonomy and evolution of bacteriochlorophyll a-containing members of the OM60/NOR5 clade of marine gammaproteobacteria: description of Luminiphilus syltensis gen. nov., sp. nov., reclassification of Haliea rubra as Pseudohaliea rubra gen. nov., comb. nov., and emendation of Chromatocurvus halotolerans.</title>
        <authorList>
            <person name="Spring S."/>
            <person name="Riedel T."/>
            <person name="Sproer C."/>
            <person name="Yan S."/>
            <person name="Harder J."/>
            <person name="Fuchs B.M."/>
        </authorList>
    </citation>
    <scope>NUCLEOTIDE SEQUENCE [LARGE SCALE GENOMIC DNA]</scope>
    <source>
        <strain evidence="11">NOR51-B</strain>
    </source>
</reference>
<feature type="signal peptide" evidence="7">
    <location>
        <begin position="1"/>
        <end position="19"/>
    </location>
</feature>
<sequence>MAIRVFLVLLLVFSAGAHANRFASEPLPPPGLRLTAIDPGSATASGNLEYYLTFREVGSACPQATLMLDLPSGVTDVVAPTGQVTGSRVTWSLGSVPPNRIVKKKVTVRISAGTPPSSLLVAAASIRSGNRNKSCTSPVKTPPVEVEVDPPVPLPALTLEKSASIDVVEPGEVFTYTINYANDGAVDATGVVITDTLDGRLNPVSATGGGITAGQVVTWNIGTVRPNTGGSLVVEVEVGSVSDGVLLPNGARLTSNEVADVAAEPVGVTVTTNPLLNLQMAAAEAFVDAGAYAVFTISYENIGTGVATGVKLQNTLPAGLTLVSDSGNGQVSGSLVTWNLPDLAAGQSGSVSLNASVDTPVADGTELINEAAITFDQQAPSPIVADAVATVVSGPALEIVKTASANVVEAGETLTYTLTYRNTGFDVATPLVIVDDLPYQAQIVSASPAPASVSNGLAFWDLGELPAGGEGSIKVTVAVDSPLPNGTALLNAAYALANGVDAVSDAVFTLVASEPVLEISKQASALDVQPGDTLTYKISYGNSGTDIAPNAVIFDILPGDVTFVTASGNGNYVQSSNSVGWSLGDLAAGAQGSQTVKVQVNGLLPDGTKLVNTSAILAKGTQSQTAQSTANVSSNPDLALTVSSNPERVVLAGQTVGYSLQLANRGSDVARNTRVIDQLSPGSAPSVIGQGGRYDAAKGTITWNVVSLAPGATQVFDYSVPVAVGIPNGTELINTASAVADNAANVSAVSVVEVSSSPRLALSLNGPAGASPGDTLVYTLSYSNTGNAVAADVSLTSPVTSPLDFVSASDGGSETGAVVTWDLGDIPVGGSGFVELLLQVPVGTPGDTSVIAKASIGASGTAPVSDSLVTKLKSQAELEVRIQATPDPVPAGGGAVFEVTLSNSGNADATSVQLAASVPPSSSFVLASDGGAYDNTTEFVGWAIGTLAAGDTLTRSFTVTAPNIAFNGATLSSLVGLDADNAAAVSDATGVRVSSSPLLIGGIGSPASEALLGEIVAFDVELANVGSAPATSLAVVEQLPNNVDILTANSGGIIDAGARTVSWDLGDFSPSDGVASLVVEVRTLSLTPTIEAVATVTYDPSESADISASLPVRAPAPGNVPELTIGASVLDFGDVESGGRSTVKTVILSNTGIAPLDIAGITSANAPFALTGGSCGSVPFTLASSSNCSLAYTFSPAVTGSASQVINISTNAAGSPVTLSLQGAGVDLIRSFSGPLPSGTTGTLSFITQDPRCAFVGTPQFIPASAAAGAPASLELLDGLTRFTIGGCQPGASVSVTIDYGVPVPDGTQVWKVGAPWRALATSLGATSVSYSLTDGGADDEDGTVDGTIVDPAGAGRLVGVSHPPESIPALPVWAFLLLVGLLPWLAHVGVRLFISKGRHQHSSN</sequence>
<keyword evidence="4" id="KW-0969">Cilium</keyword>
<dbReference type="PANTHER" id="PTHR34819">
    <property type="entry name" value="LARGE CYSTEINE-RICH PERIPLASMIC PROTEIN OMCB"/>
    <property type="match status" value="1"/>
</dbReference>
<evidence type="ECO:0000259" key="9">
    <source>
        <dbReference type="Pfam" id="PF22544"/>
    </source>
</evidence>
<proteinExistence type="predicted"/>
<feature type="domain" description="DUF11" evidence="8">
    <location>
        <begin position="157"/>
        <end position="260"/>
    </location>
</feature>
<keyword evidence="11" id="KW-1185">Reference proteome</keyword>
<protein>
    <submittedName>
        <fullName evidence="10">Conserved domain protein</fullName>
    </submittedName>
</protein>
<keyword evidence="6" id="KW-1133">Transmembrane helix</keyword>
<dbReference type="GO" id="GO:0005737">
    <property type="term" value="C:cytoplasm"/>
    <property type="evidence" value="ECO:0007669"/>
    <property type="project" value="UniProtKB-SubCell"/>
</dbReference>
<evidence type="ECO:0000313" key="10">
    <source>
        <dbReference type="EMBL" id="EED35661.1"/>
    </source>
</evidence>
<feature type="domain" description="DUF11" evidence="8">
    <location>
        <begin position="1009"/>
        <end position="1103"/>
    </location>
</feature>
<dbReference type="EMBL" id="DS999411">
    <property type="protein sequence ID" value="EED35661.1"/>
    <property type="molecule type" value="Genomic_DNA"/>
</dbReference>
<keyword evidence="7" id="KW-0732">Signal</keyword>
<dbReference type="Gene3D" id="2.60.40.10">
    <property type="entry name" value="Immunoglobulins"/>
    <property type="match status" value="4"/>
</dbReference>
<dbReference type="Pfam" id="PF22544">
    <property type="entry name" value="HYDIN_VesB_CFA65-like_Ig"/>
    <property type="match status" value="1"/>
</dbReference>
<dbReference type="NCBIfam" id="TIGR01451">
    <property type="entry name" value="B_ant_repeat"/>
    <property type="match status" value="5"/>
</dbReference>
<dbReference type="OrthoDB" id="6057062at2"/>
<evidence type="ECO:0000256" key="1">
    <source>
        <dbReference type="ARBA" id="ARBA00004138"/>
    </source>
</evidence>
<feature type="transmembrane region" description="Helical" evidence="6">
    <location>
        <begin position="1373"/>
        <end position="1395"/>
    </location>
</feature>
<dbReference type="InterPro" id="IPR053879">
    <property type="entry name" value="HYDIN_VesB_CFA65-like_Ig"/>
</dbReference>
<dbReference type="InterPro" id="IPR047589">
    <property type="entry name" value="DUF11_rpt"/>
</dbReference>
<feature type="domain" description="DUF11" evidence="8">
    <location>
        <begin position="278"/>
        <end position="377"/>
    </location>
</feature>
<dbReference type="InterPro" id="IPR013783">
    <property type="entry name" value="Ig-like_fold"/>
</dbReference>
<feature type="domain" description="DUF11" evidence="8">
    <location>
        <begin position="637"/>
        <end position="742"/>
    </location>
</feature>
<gene>
    <name evidence="10" type="ORF">NOR51B_1608</name>
</gene>
<feature type="chain" id="PRO_5002876010" evidence="7">
    <location>
        <begin position="20"/>
        <end position="1405"/>
    </location>
</feature>
<dbReference type="InterPro" id="IPR001434">
    <property type="entry name" value="OmcB-like_DUF11"/>
</dbReference>
<evidence type="ECO:0000256" key="7">
    <source>
        <dbReference type="SAM" id="SignalP"/>
    </source>
</evidence>
<feature type="domain" description="HYDIN/VesB/CFA65-like Ig-like" evidence="9">
    <location>
        <begin position="1123"/>
        <end position="1224"/>
    </location>
</feature>
<dbReference type="InterPro" id="IPR053784">
    <property type="entry name" value="Choice_anch_U_dom"/>
</dbReference>
<dbReference type="NCBIfam" id="NF041766">
    <property type="entry name" value="choice_anch_U"/>
    <property type="match status" value="1"/>
</dbReference>
<feature type="domain" description="DUF11" evidence="8">
    <location>
        <begin position="397"/>
        <end position="497"/>
    </location>
</feature>
<feature type="domain" description="DUF11" evidence="8">
    <location>
        <begin position="878"/>
        <end position="980"/>
    </location>
</feature>
<dbReference type="InterPro" id="IPR051172">
    <property type="entry name" value="Chlamydia_OmcB"/>
</dbReference>
<evidence type="ECO:0000259" key="8">
    <source>
        <dbReference type="Pfam" id="PF01345"/>
    </source>
</evidence>
<dbReference type="STRING" id="565045.NOR51B_1608"/>
<keyword evidence="3" id="KW-0963">Cytoplasm</keyword>
<evidence type="ECO:0000256" key="5">
    <source>
        <dbReference type="ARBA" id="ARBA00023273"/>
    </source>
</evidence>
<evidence type="ECO:0000256" key="6">
    <source>
        <dbReference type="SAM" id="Phobius"/>
    </source>
</evidence>
<dbReference type="eggNOG" id="COG3055">
    <property type="taxonomic scope" value="Bacteria"/>
</dbReference>
<keyword evidence="6" id="KW-0472">Membrane</keyword>
<dbReference type="eggNOG" id="COG3210">
    <property type="taxonomic scope" value="Bacteria"/>
</dbReference>
<comment type="subcellular location">
    <subcellularLocation>
        <location evidence="1">Cell projection</location>
        <location evidence="1">Cilium</location>
    </subcellularLocation>
    <subcellularLocation>
        <location evidence="2">Cytoplasm</location>
    </subcellularLocation>
</comment>
<dbReference type="HOGENOM" id="CLU_255046_0_0_6"/>
<organism evidence="10 11">
    <name type="scientific">Luminiphilus syltensis NOR5-1B</name>
    <dbReference type="NCBI Taxonomy" id="565045"/>
    <lineage>
        <taxon>Bacteria</taxon>
        <taxon>Pseudomonadati</taxon>
        <taxon>Pseudomonadota</taxon>
        <taxon>Gammaproteobacteria</taxon>
        <taxon>Cellvibrionales</taxon>
        <taxon>Halieaceae</taxon>
        <taxon>Luminiphilus</taxon>
    </lineage>
</organism>
<name>B8KVN0_9GAMM</name>
<accession>B8KVN0</accession>
<dbReference type="Pfam" id="PF01345">
    <property type="entry name" value="DUF11"/>
    <property type="match status" value="8"/>
</dbReference>
<feature type="domain" description="DUF11" evidence="8">
    <location>
        <begin position="517"/>
        <end position="631"/>
    </location>
</feature>
<evidence type="ECO:0000256" key="4">
    <source>
        <dbReference type="ARBA" id="ARBA00023069"/>
    </source>
</evidence>
<evidence type="ECO:0000313" key="11">
    <source>
        <dbReference type="Proteomes" id="UP000004699"/>
    </source>
</evidence>